<dbReference type="PANTHER" id="PTHR43248:SF29">
    <property type="entry name" value="TRIPEPTIDYL AMINOPEPTIDASE"/>
    <property type="match status" value="1"/>
</dbReference>
<dbReference type="SUPFAM" id="SSF53474">
    <property type="entry name" value="alpha/beta-Hydrolases"/>
    <property type="match status" value="1"/>
</dbReference>
<feature type="domain" description="AB hydrolase-1" evidence="6">
    <location>
        <begin position="85"/>
        <end position="247"/>
    </location>
</feature>
<comment type="similarity">
    <text evidence="1">Belongs to the peptidase S33 family.</text>
</comment>
<evidence type="ECO:0000259" key="7">
    <source>
        <dbReference type="Pfam" id="PF08386"/>
    </source>
</evidence>
<comment type="caution">
    <text evidence="8">The sequence shown here is derived from an EMBL/GenBank/DDBJ whole genome shotgun (WGS) entry which is preliminary data.</text>
</comment>
<dbReference type="GO" id="GO:0016787">
    <property type="term" value="F:hydrolase activity"/>
    <property type="evidence" value="ECO:0007669"/>
    <property type="project" value="UniProtKB-KW"/>
</dbReference>
<dbReference type="InterPro" id="IPR029058">
    <property type="entry name" value="AB_hydrolase_fold"/>
</dbReference>
<dbReference type="Pfam" id="PF08386">
    <property type="entry name" value="Abhydrolase_4"/>
    <property type="match status" value="1"/>
</dbReference>
<dbReference type="InterPro" id="IPR051601">
    <property type="entry name" value="Serine_prot/Carboxylest_S33"/>
</dbReference>
<accession>A0ABV3DAH7</accession>
<gene>
    <name evidence="8" type="ORF">AB0C36_04505</name>
</gene>
<keyword evidence="2 5" id="KW-0732">Signal</keyword>
<feature type="region of interest" description="Disordered" evidence="4">
    <location>
        <begin position="496"/>
        <end position="523"/>
    </location>
</feature>
<protein>
    <submittedName>
        <fullName evidence="8">Alpha/beta hydrolase</fullName>
    </submittedName>
</protein>
<evidence type="ECO:0000259" key="6">
    <source>
        <dbReference type="Pfam" id="PF00561"/>
    </source>
</evidence>
<feature type="domain" description="Peptidase S33 tripeptidyl aminopeptidase-like C-terminal" evidence="7">
    <location>
        <begin position="404"/>
        <end position="495"/>
    </location>
</feature>
<dbReference type="InterPro" id="IPR000073">
    <property type="entry name" value="AB_hydrolase_1"/>
</dbReference>
<dbReference type="Gene3D" id="3.40.50.1820">
    <property type="entry name" value="alpha/beta hydrolase"/>
    <property type="match status" value="1"/>
</dbReference>
<feature type="chain" id="PRO_5045493584" evidence="5">
    <location>
        <begin position="19"/>
        <end position="535"/>
    </location>
</feature>
<dbReference type="Pfam" id="PF00561">
    <property type="entry name" value="Abhydrolase_1"/>
    <property type="match status" value="1"/>
</dbReference>
<keyword evidence="3 8" id="KW-0378">Hydrolase</keyword>
<dbReference type="PANTHER" id="PTHR43248">
    <property type="entry name" value="2-SUCCINYL-6-HYDROXY-2,4-CYCLOHEXADIENE-1-CARBOXYLATE SYNTHASE"/>
    <property type="match status" value="1"/>
</dbReference>
<evidence type="ECO:0000256" key="3">
    <source>
        <dbReference type="ARBA" id="ARBA00022801"/>
    </source>
</evidence>
<evidence type="ECO:0000256" key="4">
    <source>
        <dbReference type="SAM" id="MobiDB-lite"/>
    </source>
</evidence>
<organism evidence="8 9">
    <name type="scientific">Streptodolium elevatio</name>
    <dbReference type="NCBI Taxonomy" id="3157996"/>
    <lineage>
        <taxon>Bacteria</taxon>
        <taxon>Bacillati</taxon>
        <taxon>Actinomycetota</taxon>
        <taxon>Actinomycetes</taxon>
        <taxon>Kitasatosporales</taxon>
        <taxon>Streptomycetaceae</taxon>
        <taxon>Streptodolium</taxon>
    </lineage>
</organism>
<name>A0ABV3DAH7_9ACTN</name>
<evidence type="ECO:0000256" key="5">
    <source>
        <dbReference type="SAM" id="SignalP"/>
    </source>
</evidence>
<dbReference type="InterPro" id="IPR013595">
    <property type="entry name" value="Pept_S33_TAP-like_C"/>
</dbReference>
<evidence type="ECO:0000313" key="8">
    <source>
        <dbReference type="EMBL" id="MEU8132752.1"/>
    </source>
</evidence>
<evidence type="ECO:0000256" key="2">
    <source>
        <dbReference type="ARBA" id="ARBA00022729"/>
    </source>
</evidence>
<dbReference type="RefSeq" id="WP_358349086.1">
    <property type="nucleotide sequence ID" value="NZ_JBEZFP010000007.1"/>
</dbReference>
<dbReference type="EMBL" id="JBEZFP010000007">
    <property type="protein sequence ID" value="MEU8132752.1"/>
    <property type="molecule type" value="Genomic_DNA"/>
</dbReference>
<evidence type="ECO:0000256" key="1">
    <source>
        <dbReference type="ARBA" id="ARBA00010088"/>
    </source>
</evidence>
<feature type="signal peptide" evidence="5">
    <location>
        <begin position="1"/>
        <end position="18"/>
    </location>
</feature>
<evidence type="ECO:0000313" key="9">
    <source>
        <dbReference type="Proteomes" id="UP001551482"/>
    </source>
</evidence>
<keyword evidence="9" id="KW-1185">Reference proteome</keyword>
<feature type="compositionally biased region" description="Basic and acidic residues" evidence="4">
    <location>
        <begin position="496"/>
        <end position="515"/>
    </location>
</feature>
<dbReference type="Proteomes" id="UP001551482">
    <property type="component" value="Unassembled WGS sequence"/>
</dbReference>
<proteinExistence type="inferred from homology"/>
<sequence length="535" mass="56515">MIAAALAALALLASPVTAVDPAAPPETPRPPALTWTGCEAPQDPGTPYECATARVPLDYRDPGGATLDLPLVRVRAADPARRIGTLVLQPGGPGNSGVDFVRGNYADLPAELRDRFDVLGFDARGIGRAAQLRCWDDAQYSQAVTRALGQPGADGLERAVAEAEDFNAACLRNSADRVSYVGTGYVARDLDLVREALGERQLSFYGRSFGSFVGTVYADAFPTRVRAMALDGAYDPIAHTERPYSSDRAQFLALDAAAGRLLDWCGATPDACAFGGGDPRGAFDRLVRSLDANPVPIPGKGTANGYTLVYRLMFNINGGRVDWPDLAAALARAEARDPASFLLAPPSPGSFAFLTPNVVVECNDRIYPEGDFRLAAQLGLASRRAPLLGPAMAYGPPTYDHNHAPACTRWPAERASRHEGPYTAQGSAPLLVLGTTGDPDTPYQDAVALAGLLDNARLLTFQAEGHTAFGRSNCARDAVVRYLADGVLPPEGTVCADEKPPATEPETARSDERATEGTAGTVGVDERVELIGVPD</sequence>
<reference evidence="8 9" key="1">
    <citation type="submission" date="2024-06" db="EMBL/GenBank/DDBJ databases">
        <title>The Natural Products Discovery Center: Release of the First 8490 Sequenced Strains for Exploring Actinobacteria Biosynthetic Diversity.</title>
        <authorList>
            <person name="Kalkreuter E."/>
            <person name="Kautsar S.A."/>
            <person name="Yang D."/>
            <person name="Bader C.D."/>
            <person name="Teijaro C.N."/>
            <person name="Fluegel L."/>
            <person name="Davis C.M."/>
            <person name="Simpson J.R."/>
            <person name="Lauterbach L."/>
            <person name="Steele A.D."/>
            <person name="Gui C."/>
            <person name="Meng S."/>
            <person name="Li G."/>
            <person name="Viehrig K."/>
            <person name="Ye F."/>
            <person name="Su P."/>
            <person name="Kiefer A.F."/>
            <person name="Nichols A."/>
            <person name="Cepeda A.J."/>
            <person name="Yan W."/>
            <person name="Fan B."/>
            <person name="Jiang Y."/>
            <person name="Adhikari A."/>
            <person name="Zheng C.-J."/>
            <person name="Schuster L."/>
            <person name="Cowan T.M."/>
            <person name="Smanski M.J."/>
            <person name="Chevrette M.G."/>
            <person name="De Carvalho L.P.S."/>
            <person name="Shen B."/>
        </authorList>
    </citation>
    <scope>NUCLEOTIDE SEQUENCE [LARGE SCALE GENOMIC DNA]</scope>
    <source>
        <strain evidence="8 9">NPDC048946</strain>
    </source>
</reference>